<organism evidence="2 3">
    <name type="scientific">Cannabis sativa</name>
    <name type="common">Hemp</name>
    <name type="synonym">Marijuana</name>
    <dbReference type="NCBI Taxonomy" id="3483"/>
    <lineage>
        <taxon>Eukaryota</taxon>
        <taxon>Viridiplantae</taxon>
        <taxon>Streptophyta</taxon>
        <taxon>Embryophyta</taxon>
        <taxon>Tracheophyta</taxon>
        <taxon>Spermatophyta</taxon>
        <taxon>Magnoliopsida</taxon>
        <taxon>eudicotyledons</taxon>
        <taxon>Gunneridae</taxon>
        <taxon>Pentapetalae</taxon>
        <taxon>rosids</taxon>
        <taxon>fabids</taxon>
        <taxon>Rosales</taxon>
        <taxon>Cannabaceae</taxon>
        <taxon>Cannabis</taxon>
    </lineage>
</organism>
<proteinExistence type="predicted"/>
<feature type="compositionally biased region" description="Low complexity" evidence="1">
    <location>
        <begin position="14"/>
        <end position="23"/>
    </location>
</feature>
<evidence type="ECO:0000313" key="3">
    <source>
        <dbReference type="Proteomes" id="UP000596661"/>
    </source>
</evidence>
<reference evidence="2" key="1">
    <citation type="submission" date="2021-03" db="UniProtKB">
        <authorList>
            <consortium name="EnsemblPlants"/>
        </authorList>
    </citation>
    <scope>IDENTIFICATION</scope>
</reference>
<evidence type="ECO:0000256" key="1">
    <source>
        <dbReference type="SAM" id="MobiDB-lite"/>
    </source>
</evidence>
<keyword evidence="3" id="KW-1185">Reference proteome</keyword>
<dbReference type="AlphaFoldDB" id="A0A803QRC0"/>
<name>A0A803QRC0_CANSA</name>
<sequence length="93" mass="9854">FSPVSIPGLVHDQSGSSSSPSFGSVVGLCSGLLRLVLGPRPCPEVRSIVLFFWVSVKVLLSSRVLGFGWDNGSAPNLGLCLDESCPFLESFNQ</sequence>
<protein>
    <submittedName>
        <fullName evidence="2">Uncharacterized protein</fullName>
    </submittedName>
</protein>
<feature type="region of interest" description="Disordered" evidence="1">
    <location>
        <begin position="1"/>
        <end position="23"/>
    </location>
</feature>
<dbReference type="Proteomes" id="UP000596661">
    <property type="component" value="Unassembled WGS sequence"/>
</dbReference>
<dbReference type="Gramene" id="evm.model.ctgX1.15">
    <property type="protein sequence ID" value="cds.evm.model.ctgX1.15"/>
    <property type="gene ID" value="evm.TU.ctgX1.15"/>
</dbReference>
<accession>A0A803QRC0</accession>
<dbReference type="EnsemblPlants" id="evm.model.ctgX1.15">
    <property type="protein sequence ID" value="cds.evm.model.ctgX1.15"/>
    <property type="gene ID" value="evm.TU.ctgX1.15"/>
</dbReference>
<evidence type="ECO:0000313" key="2">
    <source>
        <dbReference type="EnsemblPlants" id="cds.evm.model.ctgX1.15"/>
    </source>
</evidence>